<evidence type="ECO:0000259" key="1">
    <source>
        <dbReference type="Pfam" id="PF13274"/>
    </source>
</evidence>
<dbReference type="AlphaFoldDB" id="A0A4U8T399"/>
<proteinExistence type="predicted"/>
<protein>
    <submittedName>
        <fullName evidence="2">DUF4065 domain-containing protein</fullName>
    </submittedName>
</protein>
<evidence type="ECO:0000313" key="3">
    <source>
        <dbReference type="Proteomes" id="UP000029921"/>
    </source>
</evidence>
<accession>A0A4U8T399</accession>
<keyword evidence="3" id="KW-1185">Reference proteome</keyword>
<dbReference type="EMBL" id="JRPE02000001">
    <property type="protein sequence ID" value="TLD93824.1"/>
    <property type="molecule type" value="Genomic_DNA"/>
</dbReference>
<name>A0A4U8T399_9HELI</name>
<comment type="caution">
    <text evidence="2">The sequence shown here is derived from an EMBL/GenBank/DDBJ whole genome shotgun (WGS) entry which is preliminary data.</text>
</comment>
<sequence>MESKTMKAQQIAEAFLNKIPIEAVESGEGMHKVKLQKLLFFAQEEFLYRHNKPLFDDKIEAWEHGPVIREVWNVYAEIPHYIIKSVPQVVDLPQEAQEVVDEIWARYGEKDTWYLRDLSHSYEIWTNKRDSQYDGRGEITLDEILQHKKKCEREKKEAAEYIKNLAKELVC</sequence>
<reference evidence="2 3" key="1">
    <citation type="journal article" date="2014" name="Genome Announc.">
        <title>Draft genome sequences of eight enterohepatic helicobacter species isolated from both laboratory and wild rodents.</title>
        <authorList>
            <person name="Sheh A."/>
            <person name="Shen Z."/>
            <person name="Fox J.G."/>
        </authorList>
    </citation>
    <scope>NUCLEOTIDE SEQUENCE [LARGE SCALE GENOMIC DNA]</scope>
    <source>
        <strain evidence="2 3">MIT 96-1001</strain>
    </source>
</reference>
<dbReference type="InterPro" id="IPR025272">
    <property type="entry name" value="SocA_Panacea"/>
</dbReference>
<evidence type="ECO:0000313" key="2">
    <source>
        <dbReference type="EMBL" id="TLD93824.1"/>
    </source>
</evidence>
<dbReference type="Pfam" id="PF13274">
    <property type="entry name" value="SocA_Panacea"/>
    <property type="match status" value="1"/>
</dbReference>
<feature type="domain" description="Antitoxin SocA-like Panacea" evidence="1">
    <location>
        <begin position="35"/>
        <end position="125"/>
    </location>
</feature>
<organism evidence="2 3">
    <name type="scientific">Helicobacter magdeburgensis</name>
    <dbReference type="NCBI Taxonomy" id="471858"/>
    <lineage>
        <taxon>Bacteria</taxon>
        <taxon>Pseudomonadati</taxon>
        <taxon>Campylobacterota</taxon>
        <taxon>Epsilonproteobacteria</taxon>
        <taxon>Campylobacterales</taxon>
        <taxon>Helicobacteraceae</taxon>
        <taxon>Helicobacter</taxon>
    </lineage>
</organism>
<gene>
    <name evidence="2" type="ORF">LS74_000280</name>
</gene>
<dbReference type="Proteomes" id="UP000029921">
    <property type="component" value="Unassembled WGS sequence"/>
</dbReference>